<proteinExistence type="predicted"/>
<sequence>MENPSISSLEINVERTKGKMLTSNFDPYSFVCPSAYDTAWLAMIPHSYNPSQPMFLTCLDWLLNNQQQEGFWGHSDAFGNPTLESLPATLASLVALKKWNTGALPIHKGLAFIEANTEKLLKDIIDNDFPRWFTIVFPSMVQLSKSVGLEIVFPDAVTGTLSSIFNNQQKLLHKEELVGKHCFPPLLSYLEAFPPSYIVNEEDIYSNLSNDGSLFQSPSATAKAFMTTGNIQCLAYLQSIIRRCPNGVPQTYPMDEDLIKLCMVNQLQRLGLAEHFVEEIKQILTKVYRNYVEQQSWVIPTNMVAVQLYKDSLAFQLLRMHGYTVSPTLSFGWFIDDKVIRTQVEKEPELFSTTMLYMYRASNLNFCGEYELEEAKSFSKHLLQKNSLTKNDEPRMKLSRFQQMVERELNIPWLSRLDHLDHRMWIEENEANFLWKGKSSDVRI</sequence>
<evidence type="ECO:0000313" key="4">
    <source>
        <dbReference type="EMBL" id="KAK7362897.1"/>
    </source>
</evidence>
<dbReference type="InterPro" id="IPR008930">
    <property type="entry name" value="Terpenoid_cyclase/PrenylTrfase"/>
</dbReference>
<evidence type="ECO:0000259" key="3">
    <source>
        <dbReference type="Pfam" id="PF01397"/>
    </source>
</evidence>
<dbReference type="GO" id="GO:0016102">
    <property type="term" value="P:diterpenoid biosynthetic process"/>
    <property type="evidence" value="ECO:0007669"/>
    <property type="project" value="TreeGrafter"/>
</dbReference>
<organism evidence="4 5">
    <name type="scientific">Canavalia gladiata</name>
    <name type="common">Sword bean</name>
    <name type="synonym">Dolichos gladiatus</name>
    <dbReference type="NCBI Taxonomy" id="3824"/>
    <lineage>
        <taxon>Eukaryota</taxon>
        <taxon>Viridiplantae</taxon>
        <taxon>Streptophyta</taxon>
        <taxon>Embryophyta</taxon>
        <taxon>Tracheophyta</taxon>
        <taxon>Spermatophyta</taxon>
        <taxon>Magnoliopsida</taxon>
        <taxon>eudicotyledons</taxon>
        <taxon>Gunneridae</taxon>
        <taxon>Pentapetalae</taxon>
        <taxon>rosids</taxon>
        <taxon>fabids</taxon>
        <taxon>Fabales</taxon>
        <taxon>Fabaceae</taxon>
        <taxon>Papilionoideae</taxon>
        <taxon>50 kb inversion clade</taxon>
        <taxon>NPAAA clade</taxon>
        <taxon>indigoferoid/millettioid clade</taxon>
        <taxon>Phaseoleae</taxon>
        <taxon>Canavalia</taxon>
    </lineage>
</organism>
<dbReference type="AlphaFoldDB" id="A0AAN9R8A0"/>
<dbReference type="Gene3D" id="1.50.10.130">
    <property type="entry name" value="Terpene synthase, N-terminal domain"/>
    <property type="match status" value="1"/>
</dbReference>
<dbReference type="PANTHER" id="PTHR31739">
    <property type="entry name" value="ENT-COPALYL DIPHOSPHATE SYNTHASE, CHLOROPLASTIC"/>
    <property type="match status" value="1"/>
</dbReference>
<dbReference type="EMBL" id="JAYMYQ010000001">
    <property type="protein sequence ID" value="KAK7362897.1"/>
    <property type="molecule type" value="Genomic_DNA"/>
</dbReference>
<accession>A0AAN9R8A0</accession>
<gene>
    <name evidence="4" type="ORF">VNO77_05022</name>
</gene>
<dbReference type="FunFam" id="1.50.10.130:FF:000002">
    <property type="entry name" value="Ent-copalyl diphosphate synthase, chloroplastic"/>
    <property type="match status" value="1"/>
</dbReference>
<dbReference type="Gene3D" id="1.50.10.160">
    <property type="match status" value="1"/>
</dbReference>
<dbReference type="Pfam" id="PF01397">
    <property type="entry name" value="Terpene_synth"/>
    <property type="match status" value="1"/>
</dbReference>
<evidence type="ECO:0000256" key="1">
    <source>
        <dbReference type="ARBA" id="ARBA00001946"/>
    </source>
</evidence>
<comment type="cofactor">
    <cofactor evidence="1">
        <name>Mg(2+)</name>
        <dbReference type="ChEBI" id="CHEBI:18420"/>
    </cofactor>
</comment>
<keyword evidence="5" id="KW-1185">Reference proteome</keyword>
<dbReference type="InterPro" id="IPR001906">
    <property type="entry name" value="Terpene_synth_N"/>
</dbReference>
<dbReference type="Proteomes" id="UP001367508">
    <property type="component" value="Unassembled WGS sequence"/>
</dbReference>
<dbReference type="PANTHER" id="PTHR31739:SF25">
    <property type="entry name" value="(E,E)-GERANYLLINALOOL SYNTHASE"/>
    <property type="match status" value="1"/>
</dbReference>
<evidence type="ECO:0000256" key="2">
    <source>
        <dbReference type="ARBA" id="ARBA00022842"/>
    </source>
</evidence>
<evidence type="ECO:0000313" key="5">
    <source>
        <dbReference type="Proteomes" id="UP001367508"/>
    </source>
</evidence>
<dbReference type="GO" id="GO:0010333">
    <property type="term" value="F:terpene synthase activity"/>
    <property type="evidence" value="ECO:0007669"/>
    <property type="project" value="InterPro"/>
</dbReference>
<feature type="domain" description="Terpene synthase N-terminal" evidence="3">
    <location>
        <begin position="209"/>
        <end position="409"/>
    </location>
</feature>
<protein>
    <recommendedName>
        <fullName evidence="3">Terpene synthase N-terminal domain-containing protein</fullName>
    </recommendedName>
</protein>
<dbReference type="InterPro" id="IPR036965">
    <property type="entry name" value="Terpene_synth_N_sf"/>
</dbReference>
<dbReference type="SUPFAM" id="SSF48239">
    <property type="entry name" value="Terpenoid cyclases/Protein prenyltransferases"/>
    <property type="match status" value="2"/>
</dbReference>
<keyword evidence="2" id="KW-0460">Magnesium</keyword>
<comment type="caution">
    <text evidence="4">The sequence shown here is derived from an EMBL/GenBank/DDBJ whole genome shotgun (WGS) entry which is preliminary data.</text>
</comment>
<dbReference type="InterPro" id="IPR050148">
    <property type="entry name" value="Terpene_synthase-like"/>
</dbReference>
<dbReference type="SFLD" id="SFLDG01014">
    <property type="entry name" value="Terpene_Cyclase_Like_1_N-term"/>
    <property type="match status" value="1"/>
</dbReference>
<name>A0AAN9R8A0_CANGL</name>
<dbReference type="GO" id="GO:0000287">
    <property type="term" value="F:magnesium ion binding"/>
    <property type="evidence" value="ECO:0007669"/>
    <property type="project" value="TreeGrafter"/>
</dbReference>
<reference evidence="4 5" key="1">
    <citation type="submission" date="2024-01" db="EMBL/GenBank/DDBJ databases">
        <title>The genomes of 5 underutilized Papilionoideae crops provide insights into root nodulation and disease resistanc.</title>
        <authorList>
            <person name="Jiang F."/>
        </authorList>
    </citation>
    <scope>NUCLEOTIDE SEQUENCE [LARGE SCALE GENOMIC DNA]</scope>
    <source>
        <strain evidence="4">LVBAO_FW01</strain>
        <tissue evidence="4">Leaves</tissue>
    </source>
</reference>